<keyword evidence="4" id="KW-0963">Cytoplasm</keyword>
<evidence type="ECO:0000256" key="9">
    <source>
        <dbReference type="ARBA" id="ARBA00022842"/>
    </source>
</evidence>
<evidence type="ECO:0000313" key="11">
    <source>
        <dbReference type="EMBL" id="VAV89147.1"/>
    </source>
</evidence>
<keyword evidence="9" id="KW-0460">Magnesium</keyword>
<comment type="similarity">
    <text evidence="2">Belongs to the TsaE family.</text>
</comment>
<dbReference type="GO" id="GO:0002949">
    <property type="term" value="P:tRNA threonylcarbamoyladenosine modification"/>
    <property type="evidence" value="ECO:0007669"/>
    <property type="project" value="InterPro"/>
</dbReference>
<evidence type="ECO:0000256" key="7">
    <source>
        <dbReference type="ARBA" id="ARBA00022741"/>
    </source>
</evidence>
<proteinExistence type="inferred from homology"/>
<dbReference type="EMBL" id="UOED01000043">
    <property type="protein sequence ID" value="VAV89147.1"/>
    <property type="molecule type" value="Genomic_DNA"/>
</dbReference>
<evidence type="ECO:0000256" key="5">
    <source>
        <dbReference type="ARBA" id="ARBA00022694"/>
    </source>
</evidence>
<dbReference type="Gene3D" id="3.40.50.300">
    <property type="entry name" value="P-loop containing nucleotide triphosphate hydrolases"/>
    <property type="match status" value="1"/>
</dbReference>
<evidence type="ECO:0000256" key="8">
    <source>
        <dbReference type="ARBA" id="ARBA00022840"/>
    </source>
</evidence>
<dbReference type="InterPro" id="IPR003442">
    <property type="entry name" value="T6A_TsaE"/>
</dbReference>
<protein>
    <recommendedName>
        <fullName evidence="3">tRNA threonylcarbamoyladenosine biosynthesis protein TsaE</fullName>
    </recommendedName>
    <alternativeName>
        <fullName evidence="10">t(6)A37 threonylcarbamoyladenosine biosynthesis protein TsaE</fullName>
    </alternativeName>
</protein>
<dbReference type="GO" id="GO:0046872">
    <property type="term" value="F:metal ion binding"/>
    <property type="evidence" value="ECO:0007669"/>
    <property type="project" value="UniProtKB-KW"/>
</dbReference>
<dbReference type="AlphaFoldDB" id="A0A3B0RC47"/>
<reference evidence="11" key="1">
    <citation type="submission" date="2018-06" db="EMBL/GenBank/DDBJ databases">
        <authorList>
            <person name="Zhirakovskaya E."/>
        </authorList>
    </citation>
    <scope>NUCLEOTIDE SEQUENCE</scope>
</reference>
<keyword evidence="5" id="KW-0819">tRNA processing</keyword>
<keyword evidence="8" id="KW-0067">ATP-binding</keyword>
<sequence length="155" mass="16765">MTMPDVIAELSLPDLGATERFAAQVAPLLGPGDVVALDGALGAGKTVLCRAIIQALGYSSDVPSPTFTLLQIYDLKCPVWHMDLYRLEKPEEAFELGIEEGFETAACLIEWPSKLGPYLPPGFLTLRLEHGADAGTRKLTIIGDDTWAQRVRGIV</sequence>
<dbReference type="PANTHER" id="PTHR33540:SF2">
    <property type="entry name" value="TRNA THREONYLCARBAMOYLADENOSINE BIOSYNTHESIS PROTEIN TSAE"/>
    <property type="match status" value="1"/>
</dbReference>
<evidence type="ECO:0000256" key="1">
    <source>
        <dbReference type="ARBA" id="ARBA00004496"/>
    </source>
</evidence>
<evidence type="ECO:0000256" key="6">
    <source>
        <dbReference type="ARBA" id="ARBA00022723"/>
    </source>
</evidence>
<dbReference type="PANTHER" id="PTHR33540">
    <property type="entry name" value="TRNA THREONYLCARBAMOYLADENOSINE BIOSYNTHESIS PROTEIN TSAE"/>
    <property type="match status" value="1"/>
</dbReference>
<evidence type="ECO:0000256" key="10">
    <source>
        <dbReference type="ARBA" id="ARBA00032441"/>
    </source>
</evidence>
<dbReference type="GO" id="GO:0005737">
    <property type="term" value="C:cytoplasm"/>
    <property type="evidence" value="ECO:0007669"/>
    <property type="project" value="UniProtKB-SubCell"/>
</dbReference>
<evidence type="ECO:0000256" key="3">
    <source>
        <dbReference type="ARBA" id="ARBA00019010"/>
    </source>
</evidence>
<dbReference type="SUPFAM" id="SSF52540">
    <property type="entry name" value="P-loop containing nucleoside triphosphate hydrolases"/>
    <property type="match status" value="1"/>
</dbReference>
<dbReference type="InterPro" id="IPR027417">
    <property type="entry name" value="P-loop_NTPase"/>
</dbReference>
<dbReference type="Pfam" id="PF02367">
    <property type="entry name" value="TsaE"/>
    <property type="match status" value="1"/>
</dbReference>
<organism evidence="11">
    <name type="scientific">hydrothermal vent metagenome</name>
    <dbReference type="NCBI Taxonomy" id="652676"/>
    <lineage>
        <taxon>unclassified sequences</taxon>
        <taxon>metagenomes</taxon>
        <taxon>ecological metagenomes</taxon>
    </lineage>
</organism>
<keyword evidence="7" id="KW-0547">Nucleotide-binding</keyword>
<name>A0A3B0RC47_9ZZZZ</name>
<accession>A0A3B0RC47</accession>
<keyword evidence="6" id="KW-0479">Metal-binding</keyword>
<comment type="subcellular location">
    <subcellularLocation>
        <location evidence="1">Cytoplasm</location>
    </subcellularLocation>
</comment>
<evidence type="ECO:0000256" key="4">
    <source>
        <dbReference type="ARBA" id="ARBA00022490"/>
    </source>
</evidence>
<dbReference type="GO" id="GO:0005524">
    <property type="term" value="F:ATP binding"/>
    <property type="evidence" value="ECO:0007669"/>
    <property type="project" value="UniProtKB-KW"/>
</dbReference>
<dbReference type="NCBIfam" id="TIGR00150">
    <property type="entry name" value="T6A_YjeE"/>
    <property type="match status" value="1"/>
</dbReference>
<gene>
    <name evidence="11" type="ORF">MNBD_ALPHA02-1271</name>
</gene>
<evidence type="ECO:0000256" key="2">
    <source>
        <dbReference type="ARBA" id="ARBA00007599"/>
    </source>
</evidence>